<name>A0A646QW87_9CAUD</name>
<proteinExistence type="predicted"/>
<accession>A0A646QW87</accession>
<keyword evidence="1" id="KW-0255">Endonuclease</keyword>
<keyword evidence="1" id="KW-0540">Nuclease</keyword>
<sequence length="148" mass="17135">MREKKCSKCGIIKPLTDFSIRTKKDPRPRPSCKICVAEYAKQTTKDKYNYGRAVLIRLKSMKGCKACGYKVHHAALEFNHINRKDKLFCISSRVVNLYCKKGTRTKETFRAELNKCEILCSNCHSILSFEGKHYSPIEVKHQEMEVTQ</sequence>
<gene>
    <name evidence="1" type="ORF">CRP5_gp07</name>
</gene>
<dbReference type="GO" id="GO:0004519">
    <property type="term" value="F:endonuclease activity"/>
    <property type="evidence" value="ECO:0007669"/>
    <property type="project" value="UniProtKB-KW"/>
</dbReference>
<protein>
    <submittedName>
        <fullName evidence="1">Putative HNH endonuclease</fullName>
    </submittedName>
</protein>
<keyword evidence="1" id="KW-0378">Hydrolase</keyword>
<reference evidence="1 2" key="1">
    <citation type="journal article" date="2019" name="mSystems">
        <title>Diverse, abundant and novel viruses infecting the marine abundant Roseobacter RCA lineage.</title>
        <authorList>
            <person name="Zhang Z.F."/>
            <person name="Chen F."/>
            <person name="Chu X."/>
            <person name="Zhang H."/>
            <person name="Luo H.W."/>
            <person name="Zhai Z.Q."/>
            <person name="Yang M.Y."/>
            <person name="Zhao Y.L."/>
        </authorList>
    </citation>
    <scope>NUCLEOTIDE SEQUENCE [LARGE SCALE GENOMIC DNA]</scope>
</reference>
<organism evidence="1 2">
    <name type="scientific">Roseobacter phage CRP-5</name>
    <dbReference type="NCBI Taxonomy" id="2559284"/>
    <lineage>
        <taxon>Viruses</taxon>
        <taxon>Duplodnaviria</taxon>
        <taxon>Heunggongvirae</taxon>
        <taxon>Uroviricota</taxon>
        <taxon>Caudoviricetes</taxon>
        <taxon>Zobellviridae</taxon>
        <taxon>Cobavirinae</taxon>
        <taxon>Veravirus</taxon>
    </lineage>
</organism>
<dbReference type="Proteomes" id="UP000425344">
    <property type="component" value="Segment"/>
</dbReference>
<evidence type="ECO:0000313" key="2">
    <source>
        <dbReference type="Proteomes" id="UP000425344"/>
    </source>
</evidence>
<dbReference type="EMBL" id="MK613347">
    <property type="protein sequence ID" value="QBQ72673.1"/>
    <property type="molecule type" value="Genomic_DNA"/>
</dbReference>
<evidence type="ECO:0000313" key="1">
    <source>
        <dbReference type="EMBL" id="QBQ72673.1"/>
    </source>
</evidence>